<keyword evidence="1" id="KW-0472">Membrane</keyword>
<sequence>MAFCSNCGNEISDATNFCPKCGHEIGSVIRADAQNTGVSSKVSSKDEITKILDYFSQHQEPYQKYDSLCQKINGYPRKTKQIFTIVTVCAFIIYFIIGSLLNTEKSEKIVNVICSGVYIAFIIYSVYFRIFKMRKIILKLSEERDKAYSEIVEYYNAYGECAVGIEYTRANDLQRIADVIYSGRAKEISDAINIIIDDEHKARIERNTFAAAQNAAEAAKAAKSAARASWTNFFTK</sequence>
<keyword evidence="1" id="KW-1133">Transmembrane helix</keyword>
<dbReference type="AlphaFoldDB" id="A0A1H9AKP3"/>
<evidence type="ECO:0000256" key="1">
    <source>
        <dbReference type="SAM" id="Phobius"/>
    </source>
</evidence>
<dbReference type="InterPro" id="IPR026870">
    <property type="entry name" value="Zinc_ribbon_dom"/>
</dbReference>
<name>A0A1H9AKP3_9SPIR</name>
<gene>
    <name evidence="3" type="ORF">SAMN04487977_101376</name>
</gene>
<dbReference type="EMBL" id="FOFU01000001">
    <property type="protein sequence ID" value="SEP77316.1"/>
    <property type="molecule type" value="Genomic_DNA"/>
</dbReference>
<keyword evidence="4" id="KW-1185">Reference proteome</keyword>
<evidence type="ECO:0000259" key="2">
    <source>
        <dbReference type="Pfam" id="PF13240"/>
    </source>
</evidence>
<protein>
    <submittedName>
        <fullName evidence="3">Zinc-ribbon domain-containing protein</fullName>
    </submittedName>
</protein>
<feature type="transmembrane region" description="Helical" evidence="1">
    <location>
        <begin position="109"/>
        <end position="130"/>
    </location>
</feature>
<evidence type="ECO:0000313" key="3">
    <source>
        <dbReference type="EMBL" id="SEP77316.1"/>
    </source>
</evidence>
<feature type="domain" description="Zinc-ribbon" evidence="2">
    <location>
        <begin position="3"/>
        <end position="24"/>
    </location>
</feature>
<dbReference type="RefSeq" id="WP_074640355.1">
    <property type="nucleotide sequence ID" value="NZ_FOFU01000001.1"/>
</dbReference>
<organism evidence="3 4">
    <name type="scientific">Treponema bryantii</name>
    <dbReference type="NCBI Taxonomy" id="163"/>
    <lineage>
        <taxon>Bacteria</taxon>
        <taxon>Pseudomonadati</taxon>
        <taxon>Spirochaetota</taxon>
        <taxon>Spirochaetia</taxon>
        <taxon>Spirochaetales</taxon>
        <taxon>Treponemataceae</taxon>
        <taxon>Treponema</taxon>
    </lineage>
</organism>
<dbReference type="Pfam" id="PF13240">
    <property type="entry name" value="Zn_Ribbon_1"/>
    <property type="match status" value="1"/>
</dbReference>
<evidence type="ECO:0000313" key="4">
    <source>
        <dbReference type="Proteomes" id="UP000182360"/>
    </source>
</evidence>
<reference evidence="3 4" key="1">
    <citation type="submission" date="2016-10" db="EMBL/GenBank/DDBJ databases">
        <authorList>
            <person name="de Groot N.N."/>
        </authorList>
    </citation>
    <scope>NUCLEOTIDE SEQUENCE [LARGE SCALE GENOMIC DNA]</scope>
    <source>
        <strain evidence="3 4">B25</strain>
    </source>
</reference>
<dbReference type="OrthoDB" id="1100767at2"/>
<accession>A0A1H9AKP3</accession>
<feature type="transmembrane region" description="Helical" evidence="1">
    <location>
        <begin position="82"/>
        <end position="103"/>
    </location>
</feature>
<keyword evidence="1" id="KW-0812">Transmembrane</keyword>
<proteinExistence type="predicted"/>
<dbReference type="Proteomes" id="UP000182360">
    <property type="component" value="Unassembled WGS sequence"/>
</dbReference>